<evidence type="ECO:0000313" key="5">
    <source>
        <dbReference type="EMBL" id="KAK0753296.1"/>
    </source>
</evidence>
<evidence type="ECO:0000259" key="3">
    <source>
        <dbReference type="Pfam" id="PF10373"/>
    </source>
</evidence>
<dbReference type="AlphaFoldDB" id="A0AA40F900"/>
<organism evidence="5 6">
    <name type="scientific">Schizothecium vesticola</name>
    <dbReference type="NCBI Taxonomy" id="314040"/>
    <lineage>
        <taxon>Eukaryota</taxon>
        <taxon>Fungi</taxon>
        <taxon>Dikarya</taxon>
        <taxon>Ascomycota</taxon>
        <taxon>Pezizomycotina</taxon>
        <taxon>Sordariomycetes</taxon>
        <taxon>Sordariomycetidae</taxon>
        <taxon>Sordariales</taxon>
        <taxon>Schizotheciaceae</taxon>
        <taxon>Schizothecium</taxon>
    </lineage>
</organism>
<dbReference type="GO" id="GO:0005634">
    <property type="term" value="C:nucleus"/>
    <property type="evidence" value="ECO:0007669"/>
    <property type="project" value="UniProtKB-SubCell"/>
</dbReference>
<proteinExistence type="predicted"/>
<dbReference type="InterPro" id="IPR045153">
    <property type="entry name" value="Est1/Ebs1-like"/>
</dbReference>
<feature type="region of interest" description="Disordered" evidence="2">
    <location>
        <begin position="764"/>
        <end position="783"/>
    </location>
</feature>
<dbReference type="GO" id="GO:0000184">
    <property type="term" value="P:nuclear-transcribed mRNA catabolic process, nonsense-mediated decay"/>
    <property type="evidence" value="ECO:0007669"/>
    <property type="project" value="UniProtKB-KW"/>
</dbReference>
<feature type="domain" description="Telomerase activating protein Est1-like N-terminal" evidence="4">
    <location>
        <begin position="94"/>
        <end position="214"/>
    </location>
</feature>
<feature type="compositionally biased region" description="Low complexity" evidence="2">
    <location>
        <begin position="837"/>
        <end position="849"/>
    </location>
</feature>
<protein>
    <recommendedName>
        <fullName evidence="1">Nonsense-mediated mRNA decay factor</fullName>
    </recommendedName>
</protein>
<evidence type="ECO:0000256" key="2">
    <source>
        <dbReference type="SAM" id="MobiDB-lite"/>
    </source>
</evidence>
<gene>
    <name evidence="5" type="ORF">B0T18DRAFT_385381</name>
</gene>
<feature type="domain" description="DNA/RNA-binding" evidence="3">
    <location>
        <begin position="224"/>
        <end position="509"/>
    </location>
</feature>
<feature type="region of interest" description="Disordered" evidence="2">
    <location>
        <begin position="686"/>
        <end position="709"/>
    </location>
</feature>
<dbReference type="PANTHER" id="PTHR15696">
    <property type="entry name" value="SMG-7 SUPPRESSOR WITH MORPHOLOGICAL EFFECT ON GENITALIA PROTEIN 7"/>
    <property type="match status" value="1"/>
</dbReference>
<dbReference type="EMBL" id="JAUKUD010000001">
    <property type="protein sequence ID" value="KAK0753296.1"/>
    <property type="molecule type" value="Genomic_DNA"/>
</dbReference>
<dbReference type="Gene3D" id="1.25.40.10">
    <property type="entry name" value="Tetratricopeptide repeat domain"/>
    <property type="match status" value="1"/>
</dbReference>
<evidence type="ECO:0000256" key="1">
    <source>
        <dbReference type="RuleBase" id="RU369098"/>
    </source>
</evidence>
<reference evidence="5" key="1">
    <citation type="submission" date="2023-06" db="EMBL/GenBank/DDBJ databases">
        <title>Genome-scale phylogeny and comparative genomics of the fungal order Sordariales.</title>
        <authorList>
            <consortium name="Lawrence Berkeley National Laboratory"/>
            <person name="Hensen N."/>
            <person name="Bonometti L."/>
            <person name="Westerberg I."/>
            <person name="Brannstrom I.O."/>
            <person name="Guillou S."/>
            <person name="Cros-Aarteil S."/>
            <person name="Calhoun S."/>
            <person name="Haridas S."/>
            <person name="Kuo A."/>
            <person name="Mondo S."/>
            <person name="Pangilinan J."/>
            <person name="Riley R."/>
            <person name="LaButti K."/>
            <person name="Andreopoulos B."/>
            <person name="Lipzen A."/>
            <person name="Chen C."/>
            <person name="Yanf M."/>
            <person name="Daum C."/>
            <person name="Ng V."/>
            <person name="Clum A."/>
            <person name="Steindorff A."/>
            <person name="Ohm R."/>
            <person name="Martin F."/>
            <person name="Silar P."/>
            <person name="Natvig D."/>
            <person name="Lalanne C."/>
            <person name="Gautier V."/>
            <person name="Ament-velasquez S.L."/>
            <person name="Kruys A."/>
            <person name="Hutchinson M.I."/>
            <person name="Powell A.J."/>
            <person name="Barry K."/>
            <person name="Miller A.N."/>
            <person name="Grigoriev I.V."/>
            <person name="Debuchy R."/>
            <person name="Gladieux P."/>
            <person name="Thoren M.H."/>
            <person name="Johannesson H."/>
        </authorList>
    </citation>
    <scope>NUCLEOTIDE SEQUENCE</scope>
    <source>
        <strain evidence="5">SMH3187-1</strain>
    </source>
</reference>
<comment type="function">
    <text evidence="1">Plays a role in nonsense-mediated mRNA decay.</text>
</comment>
<evidence type="ECO:0000259" key="4">
    <source>
        <dbReference type="Pfam" id="PF10374"/>
    </source>
</evidence>
<feature type="compositionally biased region" description="Basic and acidic residues" evidence="2">
    <location>
        <begin position="17"/>
        <end position="27"/>
    </location>
</feature>
<dbReference type="Proteomes" id="UP001172155">
    <property type="component" value="Unassembled WGS sequence"/>
</dbReference>
<keyword evidence="1" id="KW-0539">Nucleus</keyword>
<feature type="region of interest" description="Disordered" evidence="2">
    <location>
        <begin position="1093"/>
        <end position="1127"/>
    </location>
</feature>
<dbReference type="InterPro" id="IPR018834">
    <property type="entry name" value="DNA/RNA-bd_Est1-type"/>
</dbReference>
<comment type="caution">
    <text evidence="5">The sequence shown here is derived from an EMBL/GenBank/DDBJ whole genome shotgun (WGS) entry which is preliminary data.</text>
</comment>
<comment type="subcellular location">
    <subcellularLocation>
        <location evidence="1">Nucleus</location>
    </subcellularLocation>
</comment>
<dbReference type="InterPro" id="IPR011990">
    <property type="entry name" value="TPR-like_helical_dom_sf"/>
</dbReference>
<keyword evidence="1" id="KW-0866">Nonsense-mediated mRNA decay</keyword>
<dbReference type="Pfam" id="PF10374">
    <property type="entry name" value="EST1"/>
    <property type="match status" value="1"/>
</dbReference>
<dbReference type="InterPro" id="IPR019458">
    <property type="entry name" value="Est1-like_N"/>
</dbReference>
<evidence type="ECO:0000313" key="6">
    <source>
        <dbReference type="Proteomes" id="UP001172155"/>
    </source>
</evidence>
<feature type="region of interest" description="Disordered" evidence="2">
    <location>
        <begin position="1"/>
        <end position="27"/>
    </location>
</feature>
<keyword evidence="6" id="KW-1185">Reference proteome</keyword>
<feature type="compositionally biased region" description="Polar residues" evidence="2">
    <location>
        <begin position="1093"/>
        <end position="1109"/>
    </location>
</feature>
<feature type="region of interest" description="Disordered" evidence="2">
    <location>
        <begin position="815"/>
        <end position="884"/>
    </location>
</feature>
<name>A0AA40F900_9PEZI</name>
<accession>A0AA40F900</accession>
<dbReference type="Pfam" id="PF10373">
    <property type="entry name" value="EST1_DNA_bind"/>
    <property type="match status" value="1"/>
</dbReference>
<dbReference type="SUPFAM" id="SSF48452">
    <property type="entry name" value="TPR-like"/>
    <property type="match status" value="1"/>
</dbReference>
<sequence>MAAPAPKTAGDMGTISEPKDPKDPKEMVKTHWKTAQKLRATVQKELERIPALVPDTEVILTAFDKIEQWLARYRLICLQIIICDVKEAEELCSEDMLWNTTNLVTKTYRKVIQTLQGSSLAVTKRKVEKAYAHSLTTAQEFYRAYLLRICSAYKTKEMARNRELDRICRGPDKQEGSIPPTIPPGNPDVQAFVDKSFPKTLVFLGDLSRYRTLLRPRNRSFGTALTYYSLANELMPNSGYGFHQSGVIYSEEGDHLEIVYNMYRAAIAVEQPHPLAQPNLEREFRNLRDQAPTATKGSVEAMVSWFVKLQAFYYKGEEFPGQKELENEVDNRLSMALRKGSDPQVDIVVLKMALINISAYVFGLQRTQVAWDKAKSRSCQFILLLNIRTISIIARSLKAELLDLVQKDTSQTFATEAAEDGSPRQFTAAIYRILPVFRVYMTWLVYCSKDLTEFRSFLEPQFAEMCQTLAHTLTLLLELLKKHQDDLTKAVAWLFPEDVETIGMQCLNGPELPDGCRLSYNGVTRQPKPRADELKDTDLSADNASMHRIFDAVLCGMRLADHTPFPIMTAEGTMIFSYVEGVKPFRETAVPAATQTSALAATETPVESAPHVQPAAPAVAASLAERVAPIQAPVQRRSSAEVVAPVYAAIPQAATGQRKRSPVELAALAYTSTIIPAHVQRRSSTEAAVAATAAPPPSAAADYEEEAYSDDDEFFPSATAKDIEPAPIPSTGQGPKAPFVAAAPEFPMETQLFNLLNDFLLPPEPSVRRAQPSQEETSYGMGSRTAAEVFGASSTTSPAPGSATSRAFPSLPWNYFMDQPNSKNPPTVRSPGSGWNSRPGSSGSPMGFPGANGADDSFSPANETRGSRSRHHSGVFAASPLGTERFLGQAGNDTRGTTTKAPHLQNARNPWPDAENHLTAPIAHTRDFSNTSTSTWATSPVLWQHSGPQSAARPSPFSSSMAFTGDSSMPVVNSPWGVPMGALQPGPSASMTSTLAAQQSYSQSPSALAHTGGAYGDEPAFGWASTHGQYNAPSQVDRGYATYPSPTPGTHISRAEHVGRQVLMDTWTNDMGPRSSTFATADDANAPLALRAANQSSLTPRGGQSSNRVNPAPSVGRLNWNLKSKPN</sequence>
<dbReference type="PANTHER" id="PTHR15696:SF36">
    <property type="entry name" value="NONSENSE-MEDIATED MRNA DECAY FACTOR"/>
    <property type="match status" value="1"/>
</dbReference>